<sequence length="122" mass="12923">DRTTARHRGRLPRPGRPRRLLPGAAGDAAGPGRGRLGGDRRRPRPSRRRLPAGRPPPAPHLARGRPAAAPAFRRPGRGPRRGRGGRPGAGRHPAGRGRGDVPGVRRPGRPPVLPGHHPGRGL</sequence>
<feature type="non-terminal residue" evidence="2">
    <location>
        <position position="122"/>
    </location>
</feature>
<gene>
    <name evidence="2" type="ORF">AVDCRST_MAG48-1896</name>
</gene>
<organism evidence="2">
    <name type="scientific">uncultured Friedmanniella sp</name>
    <dbReference type="NCBI Taxonomy" id="335381"/>
    <lineage>
        <taxon>Bacteria</taxon>
        <taxon>Bacillati</taxon>
        <taxon>Actinomycetota</taxon>
        <taxon>Actinomycetes</taxon>
        <taxon>Propionibacteriales</taxon>
        <taxon>Nocardioidaceae</taxon>
        <taxon>Friedmanniella</taxon>
        <taxon>environmental samples</taxon>
    </lineage>
</organism>
<evidence type="ECO:0000256" key="1">
    <source>
        <dbReference type="SAM" id="MobiDB-lite"/>
    </source>
</evidence>
<protein>
    <submittedName>
        <fullName evidence="2">Uncharacterized protein</fullName>
    </submittedName>
</protein>
<accession>A0A6J4KM70</accession>
<feature type="compositionally biased region" description="Basic residues" evidence="1">
    <location>
        <begin position="74"/>
        <end position="84"/>
    </location>
</feature>
<feature type="compositionally biased region" description="Low complexity" evidence="1">
    <location>
        <begin position="60"/>
        <end position="73"/>
    </location>
</feature>
<feature type="region of interest" description="Disordered" evidence="1">
    <location>
        <begin position="1"/>
        <end position="122"/>
    </location>
</feature>
<feature type="non-terminal residue" evidence="2">
    <location>
        <position position="1"/>
    </location>
</feature>
<evidence type="ECO:0000313" key="2">
    <source>
        <dbReference type="EMBL" id="CAA9308925.1"/>
    </source>
</evidence>
<proteinExistence type="predicted"/>
<feature type="compositionally biased region" description="Basic residues" evidence="1">
    <location>
        <begin position="1"/>
        <end position="19"/>
    </location>
</feature>
<dbReference type="AlphaFoldDB" id="A0A6J4KM70"/>
<name>A0A6J4KM70_9ACTN</name>
<dbReference type="EMBL" id="CADCTS010000277">
    <property type="protein sequence ID" value="CAA9308925.1"/>
    <property type="molecule type" value="Genomic_DNA"/>
</dbReference>
<feature type="compositionally biased region" description="Basic residues" evidence="1">
    <location>
        <begin position="41"/>
        <end position="51"/>
    </location>
</feature>
<reference evidence="2" key="1">
    <citation type="submission" date="2020-02" db="EMBL/GenBank/DDBJ databases">
        <authorList>
            <person name="Meier V. D."/>
        </authorList>
    </citation>
    <scope>NUCLEOTIDE SEQUENCE</scope>
    <source>
        <strain evidence="2">AVDCRST_MAG48</strain>
    </source>
</reference>